<reference evidence="13 14" key="1">
    <citation type="submission" date="2020-08" db="EMBL/GenBank/DDBJ databases">
        <title>Genomic Encyclopedia of Type Strains, Phase IV (KMG-IV): sequencing the most valuable type-strain genomes for metagenomic binning, comparative biology and taxonomic classification.</title>
        <authorList>
            <person name="Goeker M."/>
        </authorList>
    </citation>
    <scope>NUCLEOTIDE SEQUENCE [LARGE SCALE GENOMIC DNA]</scope>
    <source>
        <strain evidence="13 14">DSM 103725</strain>
    </source>
</reference>
<dbReference type="InterPro" id="IPR003004">
    <property type="entry name" value="GspF/PilC"/>
</dbReference>
<dbReference type="GO" id="GO:0009306">
    <property type="term" value="P:protein secretion"/>
    <property type="evidence" value="ECO:0007669"/>
    <property type="project" value="InterPro"/>
</dbReference>
<proteinExistence type="inferred from homology"/>
<comment type="caution">
    <text evidence="13">The sequence shown here is derived from an EMBL/GenBank/DDBJ whole genome shotgun (WGS) entry which is preliminary data.</text>
</comment>
<feature type="domain" description="Type II secretion system protein GspF" evidence="12">
    <location>
        <begin position="288"/>
        <end position="407"/>
    </location>
</feature>
<feature type="transmembrane region" description="Helical" evidence="11">
    <location>
        <begin position="236"/>
        <end position="254"/>
    </location>
</feature>
<dbReference type="RefSeq" id="WP_184677087.1">
    <property type="nucleotide sequence ID" value="NZ_JACHGY010000001.1"/>
</dbReference>
<keyword evidence="6 10" id="KW-0812">Transmembrane</keyword>
<evidence type="ECO:0000256" key="6">
    <source>
        <dbReference type="ARBA" id="ARBA00022692"/>
    </source>
</evidence>
<evidence type="ECO:0000256" key="1">
    <source>
        <dbReference type="ARBA" id="ARBA00002684"/>
    </source>
</evidence>
<evidence type="ECO:0000256" key="7">
    <source>
        <dbReference type="ARBA" id="ARBA00022989"/>
    </source>
</evidence>
<accession>A0A7X0LK38</accession>
<keyword evidence="14" id="KW-1185">Reference proteome</keyword>
<dbReference type="PANTHER" id="PTHR30012">
    <property type="entry name" value="GENERAL SECRETION PATHWAY PROTEIN"/>
    <property type="match status" value="1"/>
</dbReference>
<evidence type="ECO:0000256" key="4">
    <source>
        <dbReference type="ARBA" id="ARBA00022448"/>
    </source>
</evidence>
<dbReference type="InterPro" id="IPR001992">
    <property type="entry name" value="T2SS_GspF/T4SS_PilC_CS"/>
</dbReference>
<evidence type="ECO:0000256" key="9">
    <source>
        <dbReference type="ARBA" id="ARBA00030750"/>
    </source>
</evidence>
<evidence type="ECO:0000259" key="12">
    <source>
        <dbReference type="Pfam" id="PF00482"/>
    </source>
</evidence>
<dbReference type="PANTHER" id="PTHR30012:SF0">
    <property type="entry name" value="TYPE II SECRETION SYSTEM PROTEIN F-RELATED"/>
    <property type="match status" value="1"/>
</dbReference>
<dbReference type="PROSITE" id="PS00874">
    <property type="entry name" value="T2SP_F"/>
    <property type="match status" value="1"/>
</dbReference>
<keyword evidence="7 11" id="KW-1133">Transmembrane helix</keyword>
<feature type="transmembrane region" description="Helical" evidence="11">
    <location>
        <begin position="388"/>
        <end position="409"/>
    </location>
</feature>
<evidence type="ECO:0000256" key="10">
    <source>
        <dbReference type="RuleBase" id="RU003923"/>
    </source>
</evidence>
<keyword evidence="8 11" id="KW-0472">Membrane</keyword>
<dbReference type="Pfam" id="PF00482">
    <property type="entry name" value="T2SSF"/>
    <property type="match status" value="2"/>
</dbReference>
<evidence type="ECO:0000313" key="13">
    <source>
        <dbReference type="EMBL" id="MBB6429512.1"/>
    </source>
</evidence>
<keyword evidence="4 10" id="KW-0813">Transport</keyword>
<feature type="transmembrane region" description="Helical" evidence="11">
    <location>
        <begin position="178"/>
        <end position="204"/>
    </location>
</feature>
<organism evidence="13 14">
    <name type="scientific">Algisphaera agarilytica</name>
    <dbReference type="NCBI Taxonomy" id="1385975"/>
    <lineage>
        <taxon>Bacteria</taxon>
        <taxon>Pseudomonadati</taxon>
        <taxon>Planctomycetota</taxon>
        <taxon>Phycisphaerae</taxon>
        <taxon>Phycisphaerales</taxon>
        <taxon>Phycisphaeraceae</taxon>
        <taxon>Algisphaera</taxon>
    </lineage>
</organism>
<dbReference type="EMBL" id="JACHGY010000001">
    <property type="protein sequence ID" value="MBB6429512.1"/>
    <property type="molecule type" value="Genomic_DNA"/>
</dbReference>
<evidence type="ECO:0000256" key="8">
    <source>
        <dbReference type="ARBA" id="ARBA00023136"/>
    </source>
</evidence>
<keyword evidence="5" id="KW-1003">Cell membrane</keyword>
<protein>
    <recommendedName>
        <fullName evidence="9">General secretion pathway protein F</fullName>
    </recommendedName>
</protein>
<dbReference type="InterPro" id="IPR042094">
    <property type="entry name" value="T2SS_GspF_sf"/>
</dbReference>
<feature type="domain" description="Type II secretion system protein GspF" evidence="12">
    <location>
        <begin position="75"/>
        <end position="205"/>
    </location>
</feature>
<dbReference type="GO" id="GO:0005886">
    <property type="term" value="C:plasma membrane"/>
    <property type="evidence" value="ECO:0007669"/>
    <property type="project" value="UniProtKB-SubCell"/>
</dbReference>
<sequence length="415" mass="45491">MPVYSYIAFKGRARETGTLVADTARDARDQLRDRGLDLRSLEAYQKKQRDDAEAKESRLSSWRLPTLRKPDIAGFLQELATLIEVGVSVLEALDVLIQQQPARASRFKAVLQGVRDRVASGGSLADAMESARLSTGRKVFDDATVAMVRVGQETGRLNVVLERVADYQERRSTMKNRLLGALTYPVVVGVFGLGVCLFLMTYVVPDILEALSDTGRPLPGPTRIVKGFSDALINHGLWIGLVALLVVIVVAAVLRQPKGRRWFDRSLLALPILGEIERKQSVVRLAFVLSTLLRSGVSFERGLGIARRAVRNRELGDALERCEEAVHEGRDLGPALEQTRAFPPAMVKVFGLGQESGRLAELLERLAASYDRQVVSLTTRLTALVEPVLIVLLALLVGLIAFATLLPILEIGNGI</sequence>
<name>A0A7X0LK38_9BACT</name>
<dbReference type="Gene3D" id="1.20.81.30">
    <property type="entry name" value="Type II secretion system (T2SS), domain F"/>
    <property type="match status" value="2"/>
</dbReference>
<dbReference type="PRINTS" id="PR00812">
    <property type="entry name" value="BCTERIALGSPF"/>
</dbReference>
<comment type="function">
    <text evidence="1">Component of the type II secretion system inner membrane complex required for the energy-dependent secretion of extracellular factors such as proteases and toxins from the periplasm.</text>
</comment>
<comment type="subcellular location">
    <subcellularLocation>
        <location evidence="2 10">Cell membrane</location>
        <topology evidence="2 10">Multi-pass membrane protein</topology>
    </subcellularLocation>
</comment>
<comment type="similarity">
    <text evidence="3 10">Belongs to the GSP F family.</text>
</comment>
<evidence type="ECO:0000256" key="2">
    <source>
        <dbReference type="ARBA" id="ARBA00004651"/>
    </source>
</evidence>
<evidence type="ECO:0000256" key="3">
    <source>
        <dbReference type="ARBA" id="ARBA00005745"/>
    </source>
</evidence>
<dbReference type="AlphaFoldDB" id="A0A7X0LK38"/>
<evidence type="ECO:0000313" key="14">
    <source>
        <dbReference type="Proteomes" id="UP000541810"/>
    </source>
</evidence>
<dbReference type="InterPro" id="IPR018076">
    <property type="entry name" value="T2SS_GspF_dom"/>
</dbReference>
<evidence type="ECO:0000256" key="5">
    <source>
        <dbReference type="ARBA" id="ARBA00022475"/>
    </source>
</evidence>
<gene>
    <name evidence="13" type="ORF">HNQ40_001318</name>
</gene>
<evidence type="ECO:0000256" key="11">
    <source>
        <dbReference type="SAM" id="Phobius"/>
    </source>
</evidence>
<dbReference type="Proteomes" id="UP000541810">
    <property type="component" value="Unassembled WGS sequence"/>
</dbReference>